<name>A0A7D7N5G9_9NEIS</name>
<accession>A0A7D7N5G9</accession>
<evidence type="ECO:0000313" key="2">
    <source>
        <dbReference type="EMBL" id="QMT40600.1"/>
    </source>
</evidence>
<evidence type="ECO:0000256" key="1">
    <source>
        <dbReference type="SAM" id="SignalP"/>
    </source>
</evidence>
<dbReference type="Proteomes" id="UP000514752">
    <property type="component" value="Chromosome"/>
</dbReference>
<reference evidence="2 3" key="1">
    <citation type="submission" date="2020-07" db="EMBL/GenBank/DDBJ databases">
        <title>Genomic diversity of species in the Neisseriaceae family.</title>
        <authorList>
            <person name="Vincent A.T."/>
            <person name="Bernet E."/>
            <person name="Veyrier F.J."/>
        </authorList>
    </citation>
    <scope>NUCLEOTIDE SEQUENCE [LARGE SCALE GENOMIC DNA]</scope>
    <source>
        <strain evidence="2 3">DSM 22244</strain>
    </source>
</reference>
<dbReference type="EMBL" id="CP059567">
    <property type="protein sequence ID" value="QMT40600.1"/>
    <property type="molecule type" value="Genomic_DNA"/>
</dbReference>
<feature type="signal peptide" evidence="1">
    <location>
        <begin position="1"/>
        <end position="18"/>
    </location>
</feature>
<evidence type="ECO:0000313" key="3">
    <source>
        <dbReference type="Proteomes" id="UP000514752"/>
    </source>
</evidence>
<protein>
    <recommendedName>
        <fullName evidence="4">DUF3298 domain-containing protein</fullName>
    </recommendedName>
</protein>
<sequence length="190" mass="20704">MKHTCLSLSLLICTTPLAATPLSEQVNKIEVQHCVAPSICHTQEAMYPTSGHSALDRWAVGTLKQSIGTRSLQPNALKAALQEQTGNDRSCEHSYINDIKLLGESTHYAVFGEEDWEYTCGAHGNGTRRLYVLPKSGAARVLPLAQMVLPDKMAQLANLQLAAWRQYLAKPADPDTPAMSPAEIDAHLAQ</sequence>
<feature type="chain" id="PRO_5028333026" description="DUF3298 domain-containing protein" evidence="1">
    <location>
        <begin position="19"/>
        <end position="190"/>
    </location>
</feature>
<keyword evidence="1" id="KW-0732">Signal</keyword>
<dbReference type="KEGG" id="nsg:H3L94_00580"/>
<dbReference type="RefSeq" id="WP_182122242.1">
    <property type="nucleotide sequence ID" value="NZ_CP059567.1"/>
</dbReference>
<proteinExistence type="predicted"/>
<evidence type="ECO:0008006" key="4">
    <source>
        <dbReference type="Google" id="ProtNLM"/>
    </source>
</evidence>
<dbReference type="AlphaFoldDB" id="A0A7D7N5G9"/>
<organism evidence="2 3">
    <name type="scientific">Neisseria shayeganii</name>
    <dbReference type="NCBI Taxonomy" id="607712"/>
    <lineage>
        <taxon>Bacteria</taxon>
        <taxon>Pseudomonadati</taxon>
        <taxon>Pseudomonadota</taxon>
        <taxon>Betaproteobacteria</taxon>
        <taxon>Neisseriales</taxon>
        <taxon>Neisseriaceae</taxon>
        <taxon>Neisseria</taxon>
    </lineage>
</organism>
<gene>
    <name evidence="2" type="ORF">H3L94_00580</name>
</gene>